<evidence type="ECO:0000313" key="1">
    <source>
        <dbReference type="EMBL" id="MDP9609971.1"/>
    </source>
</evidence>
<accession>A0ABT9KNG4</accession>
<dbReference type="Proteomes" id="UP001234880">
    <property type="component" value="Unassembled WGS sequence"/>
</dbReference>
<evidence type="ECO:0000313" key="2">
    <source>
        <dbReference type="Proteomes" id="UP001234880"/>
    </source>
</evidence>
<reference evidence="1 2" key="1">
    <citation type="submission" date="2023-07" db="EMBL/GenBank/DDBJ databases">
        <title>Sequencing the genomes of 1000 actinobacteria strains.</title>
        <authorList>
            <person name="Klenk H.-P."/>
        </authorList>
    </citation>
    <scope>NUCLEOTIDE SEQUENCE [LARGE SCALE GENOMIC DNA]</scope>
    <source>
        <strain evidence="1 2">DSM 41600</strain>
    </source>
</reference>
<comment type="caution">
    <text evidence="1">The sequence shown here is derived from an EMBL/GenBank/DDBJ whole genome shotgun (WGS) entry which is preliminary data.</text>
</comment>
<sequence>MYGTMDTGSKVALIVVLVLLAAAVLRSVVWLKNRDRSTGDD</sequence>
<organism evidence="1 2">
    <name type="scientific">Streptomyces demainii</name>
    <dbReference type="NCBI Taxonomy" id="588122"/>
    <lineage>
        <taxon>Bacteria</taxon>
        <taxon>Bacillati</taxon>
        <taxon>Actinomycetota</taxon>
        <taxon>Actinomycetes</taxon>
        <taxon>Kitasatosporales</taxon>
        <taxon>Streptomycetaceae</taxon>
        <taxon>Streptomyces</taxon>
    </lineage>
</organism>
<dbReference type="RefSeq" id="WP_258408459.1">
    <property type="nucleotide sequence ID" value="NZ_JAURUE010000001.1"/>
</dbReference>
<dbReference type="EMBL" id="JAURUE010000001">
    <property type="protein sequence ID" value="MDP9609971.1"/>
    <property type="molecule type" value="Genomic_DNA"/>
</dbReference>
<protein>
    <submittedName>
        <fullName evidence="1">Uncharacterized protein</fullName>
    </submittedName>
</protein>
<proteinExistence type="predicted"/>
<keyword evidence="2" id="KW-1185">Reference proteome</keyword>
<gene>
    <name evidence="1" type="ORF">JOF35_002248</name>
</gene>
<name>A0ABT9KNG4_9ACTN</name>